<sequence>MNLTQEDERRLALLRERAAAWDHANALGEFESNAELDVYHEGIADPPSIDEMEVGEDRPTLDKILESSIGSESLPNLEDGPPDQEAAYHEGEMYSTMTTSYMDQGNESMDLSAGPTCSTPQPITGIHHKETINGRVTQMVYIGETSDMALINRLQDEFDVLYNMCPNRNRRGEIVHLIVMWSTPLKPSTRYSLSPAQPPGKKRKIVQHSSDPEPEIVFVPEPTSSEQSLPERQIKAYLQRGIELKGKSAEVPNFKITNETLGFSDANLKLLYPDTSLYPDNPVFILEDVFTSTRQLNKIKVNYQLYEPVLPSI</sequence>
<dbReference type="EMBL" id="MH384306">
    <property type="protein sequence ID" value="AWY11103.1"/>
    <property type="molecule type" value="Viral_cRNA"/>
</dbReference>
<name>A0A2Z4QKT6_9RHAB</name>
<proteinExistence type="predicted"/>
<evidence type="ECO:0000256" key="1">
    <source>
        <dbReference type="SAM" id="MobiDB-lite"/>
    </source>
</evidence>
<protein>
    <submittedName>
        <fullName evidence="2">Polymerase-associated protein</fullName>
    </submittedName>
</protein>
<organism evidence="2">
    <name type="scientific">Drosophila melanogaster sigmavirus</name>
    <dbReference type="NCBI Taxonomy" id="1094373"/>
    <lineage>
        <taxon>Viruses</taxon>
        <taxon>Riboviria</taxon>
        <taxon>Orthornavirae</taxon>
        <taxon>Negarnaviricota</taxon>
        <taxon>Haploviricotina</taxon>
        <taxon>Monjiviricetes</taxon>
        <taxon>Mononegavirales</taxon>
        <taxon>Rhabdoviridae</taxon>
        <taxon>Alpharhabdovirinae</taxon>
        <taxon>Sigmavirus</taxon>
        <taxon>Sigmavirus melanogaster</taxon>
    </lineage>
</organism>
<feature type="region of interest" description="Disordered" evidence="1">
    <location>
        <begin position="189"/>
        <end position="209"/>
    </location>
</feature>
<evidence type="ECO:0000313" key="2">
    <source>
        <dbReference type="EMBL" id="AWY11103.1"/>
    </source>
</evidence>
<reference evidence="2" key="1">
    <citation type="submission" date="2018-05" db="EMBL/GenBank/DDBJ databases">
        <title>Lack of effect of Wolbachia wMel on the prevalence and abundance of the RNA virome of Drosophila melanogaster.</title>
        <authorList>
            <person name="Shi M."/>
            <person name="White V.L."/>
            <person name="Schlub T."/>
            <person name="Eden J.-S."/>
            <person name="Hoffmann A.A."/>
            <person name="Holmes E.C."/>
        </authorList>
    </citation>
    <scope>NUCLEOTIDE SEQUENCE</scope>
    <source>
        <strain evidence="2">MARminus23478</strain>
    </source>
</reference>
<accession>A0A2Z4QKT6</accession>